<proteinExistence type="predicted"/>
<evidence type="ECO:0008006" key="4">
    <source>
        <dbReference type="Google" id="ProtNLM"/>
    </source>
</evidence>
<protein>
    <recommendedName>
        <fullName evidence="4">Secreted protein</fullName>
    </recommendedName>
</protein>
<dbReference type="InParanoid" id="A0A409W494"/>
<keyword evidence="3" id="KW-1185">Reference proteome</keyword>
<accession>A0A409W494</accession>
<evidence type="ECO:0000313" key="2">
    <source>
        <dbReference type="EMBL" id="PPQ73317.1"/>
    </source>
</evidence>
<evidence type="ECO:0000313" key="3">
    <source>
        <dbReference type="Proteomes" id="UP000284706"/>
    </source>
</evidence>
<dbReference type="AlphaFoldDB" id="A0A409W494"/>
<gene>
    <name evidence="2" type="ORF">CVT26_015340</name>
</gene>
<name>A0A409W494_9AGAR</name>
<dbReference type="OrthoDB" id="2310204at2759"/>
<comment type="caution">
    <text evidence="2">The sequence shown here is derived from an EMBL/GenBank/DDBJ whole genome shotgun (WGS) entry which is preliminary data.</text>
</comment>
<evidence type="ECO:0000256" key="1">
    <source>
        <dbReference type="SAM" id="SignalP"/>
    </source>
</evidence>
<feature type="signal peptide" evidence="1">
    <location>
        <begin position="1"/>
        <end position="15"/>
    </location>
</feature>
<dbReference type="EMBL" id="NHYE01005411">
    <property type="protein sequence ID" value="PPQ73317.1"/>
    <property type="molecule type" value="Genomic_DNA"/>
</dbReference>
<sequence length="247" mass="27600">MSLFILCWLLSYAVAKPLDYAAAQAGSSSQVVLTQPDQQTAVKTSEGVGWYDPRLNGGRFLDGMQYTTKKYGEPLNVIISGLSDPFVLTDTGFHVYAKSIGYSEECLGLHMGQLHDANLGDGDGRKTELFLARQYYFPVWGTCWESVAGGHHFRAWKQNGTLANSGAWFLGVSKEYDSTKNHKIVPNGYNIGRDWLVDRALQGSHWQGMWWKAQVEWREDLLEEGKKGVNHGIPQDGRVAILTVLRV</sequence>
<dbReference type="Proteomes" id="UP000284706">
    <property type="component" value="Unassembled WGS sequence"/>
</dbReference>
<reference evidence="2 3" key="1">
    <citation type="journal article" date="2018" name="Evol. Lett.">
        <title>Horizontal gene cluster transfer increased hallucinogenic mushroom diversity.</title>
        <authorList>
            <person name="Reynolds H.T."/>
            <person name="Vijayakumar V."/>
            <person name="Gluck-Thaler E."/>
            <person name="Korotkin H.B."/>
            <person name="Matheny P.B."/>
            <person name="Slot J.C."/>
        </authorList>
    </citation>
    <scope>NUCLEOTIDE SEQUENCE [LARGE SCALE GENOMIC DNA]</scope>
    <source>
        <strain evidence="2 3">SRW20</strain>
    </source>
</reference>
<feature type="chain" id="PRO_5018991172" description="Secreted protein" evidence="1">
    <location>
        <begin position="16"/>
        <end position="247"/>
    </location>
</feature>
<organism evidence="2 3">
    <name type="scientific">Gymnopilus dilepis</name>
    <dbReference type="NCBI Taxonomy" id="231916"/>
    <lineage>
        <taxon>Eukaryota</taxon>
        <taxon>Fungi</taxon>
        <taxon>Dikarya</taxon>
        <taxon>Basidiomycota</taxon>
        <taxon>Agaricomycotina</taxon>
        <taxon>Agaricomycetes</taxon>
        <taxon>Agaricomycetidae</taxon>
        <taxon>Agaricales</taxon>
        <taxon>Agaricineae</taxon>
        <taxon>Hymenogastraceae</taxon>
        <taxon>Gymnopilus</taxon>
    </lineage>
</organism>
<keyword evidence="1" id="KW-0732">Signal</keyword>